<sequence>MAEPGPEPGYAWRVLALCGAAVFLAAAAAGAALLAWNLAAASRGSRCPELELGVNATVPPGGDPTLEVQELQRRLAEAALREDALTRQLEQAKGVHRELEEALRACEGRQSRLQTQLKTLKTEVEEAKAQGTQMGAENGALAEALARQEAAAAETTRQLEEERRRARAAEAEGGACAAREAALRERVKALEAETDPPRRQPHPRPRSGSRHRPSPRPRSRSRPTPSGGCRRRARG</sequence>
<dbReference type="Gene3D" id="1.10.287.1490">
    <property type="match status" value="1"/>
</dbReference>
<reference evidence="3" key="1">
    <citation type="submission" date="2023-12" db="EMBL/GenBank/DDBJ databases">
        <authorList>
            <person name="Brown T."/>
        </authorList>
    </citation>
    <scope>NUCLEOTIDE SEQUENCE</scope>
</reference>
<gene>
    <name evidence="3" type="ORF">MPIPNATIZW_LOCUS13651</name>
</gene>
<protein>
    <recommendedName>
        <fullName evidence="5">Coiled-coil domain containing 194</fullName>
    </recommendedName>
</protein>
<feature type="region of interest" description="Disordered" evidence="1">
    <location>
        <begin position="147"/>
        <end position="235"/>
    </location>
</feature>
<keyword evidence="2" id="KW-0472">Membrane</keyword>
<evidence type="ECO:0000256" key="1">
    <source>
        <dbReference type="SAM" id="MobiDB-lite"/>
    </source>
</evidence>
<keyword evidence="4" id="KW-1185">Reference proteome</keyword>
<feature type="compositionally biased region" description="Low complexity" evidence="1">
    <location>
        <begin position="147"/>
        <end position="156"/>
    </location>
</feature>
<keyword evidence="2" id="KW-1133">Transmembrane helix</keyword>
<evidence type="ECO:0000313" key="3">
    <source>
        <dbReference type="EMBL" id="CAK6445345.1"/>
    </source>
</evidence>
<feature type="compositionally biased region" description="Basic and acidic residues" evidence="1">
    <location>
        <begin position="157"/>
        <end position="170"/>
    </location>
</feature>
<feature type="compositionally biased region" description="Basic residues" evidence="1">
    <location>
        <begin position="199"/>
        <end position="221"/>
    </location>
</feature>
<feature type="compositionally biased region" description="Low complexity" evidence="1">
    <location>
        <begin position="171"/>
        <end position="180"/>
    </location>
</feature>
<proteinExistence type="predicted"/>
<feature type="transmembrane region" description="Helical" evidence="2">
    <location>
        <begin position="12"/>
        <end position="36"/>
    </location>
</feature>
<name>A0ABP0A7R8_PIPNA</name>
<evidence type="ECO:0008006" key="5">
    <source>
        <dbReference type="Google" id="ProtNLM"/>
    </source>
</evidence>
<dbReference type="EMBL" id="OY882862">
    <property type="protein sequence ID" value="CAK6445345.1"/>
    <property type="molecule type" value="Genomic_DNA"/>
</dbReference>
<keyword evidence="2" id="KW-0812">Transmembrane</keyword>
<feature type="compositionally biased region" description="Basic and acidic residues" evidence="1">
    <location>
        <begin position="181"/>
        <end position="198"/>
    </location>
</feature>
<organism evidence="3 4">
    <name type="scientific">Pipistrellus nathusii</name>
    <name type="common">Nathusius' pipistrelle</name>
    <dbReference type="NCBI Taxonomy" id="59473"/>
    <lineage>
        <taxon>Eukaryota</taxon>
        <taxon>Metazoa</taxon>
        <taxon>Chordata</taxon>
        <taxon>Craniata</taxon>
        <taxon>Vertebrata</taxon>
        <taxon>Euteleostomi</taxon>
        <taxon>Mammalia</taxon>
        <taxon>Eutheria</taxon>
        <taxon>Laurasiatheria</taxon>
        <taxon>Chiroptera</taxon>
        <taxon>Yangochiroptera</taxon>
        <taxon>Vespertilionidae</taxon>
        <taxon>Pipistrellus</taxon>
    </lineage>
</organism>
<evidence type="ECO:0000256" key="2">
    <source>
        <dbReference type="SAM" id="Phobius"/>
    </source>
</evidence>
<dbReference type="Proteomes" id="UP001314169">
    <property type="component" value="Chromosome 5"/>
</dbReference>
<accession>A0ABP0A7R8</accession>
<evidence type="ECO:0000313" key="4">
    <source>
        <dbReference type="Proteomes" id="UP001314169"/>
    </source>
</evidence>